<keyword evidence="2" id="KW-1185">Reference proteome</keyword>
<sequence length="405" mass="44741">MEVETARPYFFGDIGCWSERTEVHKAASEGHAAQLQQLIRNGASVNIVAVDSITPLHEACERGQTQCVRLLLDAGAHVDARNTDGSTPLCEACSIGSFDCVRMLLEHGATVNPTLSSRTTSPLHEACMGGNAEVVRIMIAKGASLEAYDLYYGTPLHVACANQRTDCVKALLNAGAKVNYARLHKTALHHAAKVKCVDMIEILVEFGANIYAKDKHSKKPIDYTQPGSAAALCLEFYENTPLSLQQLSRVALRTMLEWDGDMACFLLLLHILPPQPSRKQTQKISPAQAMDHLFVFHKSCRSLEDHLENQEGHRQPYLLASGTHKQAISTYYIVMDKKPIPCLGTTSLAALDELFKVHFVFSVSYDNALSNMYTFLQTTVNVIDVETTKESPKVKELRAKFMNSS</sequence>
<protein>
    <submittedName>
        <fullName evidence="1">Uncharacterized protein</fullName>
    </submittedName>
</protein>
<name>A0ACC2GTV5_DALPE</name>
<dbReference type="EMBL" id="CM055736">
    <property type="protein sequence ID" value="KAJ8006982.1"/>
    <property type="molecule type" value="Genomic_DNA"/>
</dbReference>
<dbReference type="Proteomes" id="UP001157502">
    <property type="component" value="Chromosome 9"/>
</dbReference>
<evidence type="ECO:0000313" key="2">
    <source>
        <dbReference type="Proteomes" id="UP001157502"/>
    </source>
</evidence>
<accession>A0ACC2GTV5</accession>
<comment type="caution">
    <text evidence="1">The sequence shown here is derived from an EMBL/GenBank/DDBJ whole genome shotgun (WGS) entry which is preliminary data.</text>
</comment>
<organism evidence="1 2">
    <name type="scientific">Dallia pectoralis</name>
    <name type="common">Alaska blackfish</name>
    <dbReference type="NCBI Taxonomy" id="75939"/>
    <lineage>
        <taxon>Eukaryota</taxon>
        <taxon>Metazoa</taxon>
        <taxon>Chordata</taxon>
        <taxon>Craniata</taxon>
        <taxon>Vertebrata</taxon>
        <taxon>Euteleostomi</taxon>
        <taxon>Actinopterygii</taxon>
        <taxon>Neopterygii</taxon>
        <taxon>Teleostei</taxon>
        <taxon>Protacanthopterygii</taxon>
        <taxon>Esociformes</taxon>
        <taxon>Umbridae</taxon>
        <taxon>Dallia</taxon>
    </lineage>
</organism>
<gene>
    <name evidence="1" type="ORF">DPEC_G00112850</name>
</gene>
<proteinExistence type="predicted"/>
<reference evidence="1" key="1">
    <citation type="submission" date="2021-05" db="EMBL/GenBank/DDBJ databases">
        <authorList>
            <person name="Pan Q."/>
            <person name="Jouanno E."/>
            <person name="Zahm M."/>
            <person name="Klopp C."/>
            <person name="Cabau C."/>
            <person name="Louis A."/>
            <person name="Berthelot C."/>
            <person name="Parey E."/>
            <person name="Roest Crollius H."/>
            <person name="Montfort J."/>
            <person name="Robinson-Rechavi M."/>
            <person name="Bouchez O."/>
            <person name="Lampietro C."/>
            <person name="Lopez Roques C."/>
            <person name="Donnadieu C."/>
            <person name="Postlethwait J."/>
            <person name="Bobe J."/>
            <person name="Dillon D."/>
            <person name="Chandos A."/>
            <person name="von Hippel F."/>
            <person name="Guiguen Y."/>
        </authorList>
    </citation>
    <scope>NUCLEOTIDE SEQUENCE</scope>
    <source>
        <strain evidence="1">YG-Jan2019</strain>
    </source>
</reference>
<evidence type="ECO:0000313" key="1">
    <source>
        <dbReference type="EMBL" id="KAJ8006982.1"/>
    </source>
</evidence>